<evidence type="ECO:0000313" key="4">
    <source>
        <dbReference type="Proteomes" id="UP000217790"/>
    </source>
</evidence>
<gene>
    <name evidence="3" type="ORF">ARMGADRAFT_1091613</name>
</gene>
<dbReference type="EMBL" id="KZ293735">
    <property type="protein sequence ID" value="PBK81065.1"/>
    <property type="molecule type" value="Genomic_DNA"/>
</dbReference>
<evidence type="ECO:0000313" key="3">
    <source>
        <dbReference type="EMBL" id="PBK81065.1"/>
    </source>
</evidence>
<keyword evidence="1" id="KW-0156">Chromatin regulator</keyword>
<comment type="subcellular location">
    <subcellularLocation>
        <location evidence="1">Nucleus</location>
    </subcellularLocation>
</comment>
<evidence type="ECO:0000256" key="1">
    <source>
        <dbReference type="RuleBase" id="RU271113"/>
    </source>
</evidence>
<dbReference type="InterPro" id="IPR025789">
    <property type="entry name" value="DOT1_dom"/>
</dbReference>
<protein>
    <recommendedName>
        <fullName evidence="1">Histone-lysine N-methyltransferase, H3 lysine-79 specific</fullName>
        <ecNumber evidence="1">2.1.1.360</ecNumber>
    </recommendedName>
    <alternativeName>
        <fullName evidence="1">Histone H3-K79 methyltransferase</fullName>
    </alternativeName>
</protein>
<dbReference type="GO" id="GO:0032259">
    <property type="term" value="P:methylation"/>
    <property type="evidence" value="ECO:0007669"/>
    <property type="project" value="UniProtKB-KW"/>
</dbReference>
<dbReference type="AlphaFoldDB" id="A0A2H3CDC0"/>
<dbReference type="Gene3D" id="3.40.50.150">
    <property type="entry name" value="Vaccinia Virus protein VP39"/>
    <property type="match status" value="1"/>
</dbReference>
<comment type="catalytic activity">
    <reaction evidence="1">
        <text>L-lysyl(79)-[histone H3] + 3 S-adenosyl-L-methionine = N(6),N(6),N(6)-trimethyl-L-lysyl(79)-[histone H3] + 3 S-adenosyl-L-homocysteine + 3 H(+)</text>
        <dbReference type="Rhea" id="RHEA:60328"/>
        <dbReference type="Rhea" id="RHEA-COMP:15549"/>
        <dbReference type="Rhea" id="RHEA-COMP:15552"/>
        <dbReference type="ChEBI" id="CHEBI:15378"/>
        <dbReference type="ChEBI" id="CHEBI:29969"/>
        <dbReference type="ChEBI" id="CHEBI:57856"/>
        <dbReference type="ChEBI" id="CHEBI:59789"/>
        <dbReference type="ChEBI" id="CHEBI:61961"/>
        <dbReference type="EC" id="2.1.1.360"/>
    </reaction>
</comment>
<dbReference type="Proteomes" id="UP000217790">
    <property type="component" value="Unassembled WGS sequence"/>
</dbReference>
<evidence type="ECO:0000259" key="2">
    <source>
        <dbReference type="PROSITE" id="PS51569"/>
    </source>
</evidence>
<dbReference type="Pfam" id="PF08123">
    <property type="entry name" value="DOT1"/>
    <property type="match status" value="1"/>
</dbReference>
<proteinExistence type="inferred from homology"/>
<comment type="activity regulation">
    <text evidence="1">Ubiquitination of histone H2B to form H2BK123ub1 is required for efficient DOT1 methyltransferase activity on histone H3.</text>
</comment>
<keyword evidence="1" id="KW-0539">Nucleus</keyword>
<reference evidence="4" key="1">
    <citation type="journal article" date="2017" name="Nat. Ecol. Evol.">
        <title>Genome expansion and lineage-specific genetic innovations in the forest pathogenic fungi Armillaria.</title>
        <authorList>
            <person name="Sipos G."/>
            <person name="Prasanna A.N."/>
            <person name="Walter M.C."/>
            <person name="O'Connor E."/>
            <person name="Balint B."/>
            <person name="Krizsan K."/>
            <person name="Kiss B."/>
            <person name="Hess J."/>
            <person name="Varga T."/>
            <person name="Slot J."/>
            <person name="Riley R."/>
            <person name="Boka B."/>
            <person name="Rigling D."/>
            <person name="Barry K."/>
            <person name="Lee J."/>
            <person name="Mihaltcheva S."/>
            <person name="LaButti K."/>
            <person name="Lipzen A."/>
            <person name="Waldron R."/>
            <person name="Moloney N.M."/>
            <person name="Sperisen C."/>
            <person name="Kredics L."/>
            <person name="Vagvoelgyi C."/>
            <person name="Patrignani A."/>
            <person name="Fitzpatrick D."/>
            <person name="Nagy I."/>
            <person name="Doyle S."/>
            <person name="Anderson J.B."/>
            <person name="Grigoriev I.V."/>
            <person name="Gueldener U."/>
            <person name="Muensterkoetter M."/>
            <person name="Nagy L.G."/>
        </authorList>
    </citation>
    <scope>NUCLEOTIDE SEQUENCE [LARGE SCALE GENOMIC DNA]</scope>
    <source>
        <strain evidence="4">Ar21-2</strain>
    </source>
</reference>
<dbReference type="InParanoid" id="A0A2H3CDC0"/>
<dbReference type="GO" id="GO:0140956">
    <property type="term" value="F:histone H3K79 trimethyltransferase activity"/>
    <property type="evidence" value="ECO:0007669"/>
    <property type="project" value="UniProtKB-EC"/>
</dbReference>
<dbReference type="GO" id="GO:0005634">
    <property type="term" value="C:nucleus"/>
    <property type="evidence" value="ECO:0007669"/>
    <property type="project" value="UniProtKB-SubCell"/>
</dbReference>
<comment type="function">
    <text evidence="1">Histone methyltransferase that specifically trimethylates histone H3 to form H3K79me3. This methylation is required for telomere silencing and for the pachytene checkpoint during the meiotic cell cycle by allowing the recruitment of RAD9 to double strand breaks. Nucleosomes are preferred as substrate compared to free histone.</text>
</comment>
<keyword evidence="1" id="KW-0808">Transferase</keyword>
<dbReference type="InterPro" id="IPR029063">
    <property type="entry name" value="SAM-dependent_MTases_sf"/>
</dbReference>
<name>A0A2H3CDC0_ARMGA</name>
<sequence length="76" mass="8885">MPAIREADVIYIYNFKFEPSLNQEIRQILAASNLCDGVKIFAFKLLAAFTDMDLMTRNQDNIINFCYVKKHRNILL</sequence>
<comment type="similarity">
    <text evidence="1">Belongs to the class I-like SAM-binding methyltransferase superfamily. DOT1 family.</text>
</comment>
<keyword evidence="1" id="KW-0489">Methyltransferase</keyword>
<accession>A0A2H3CDC0</accession>
<dbReference type="PROSITE" id="PS51569">
    <property type="entry name" value="DOT1"/>
    <property type="match status" value="1"/>
</dbReference>
<feature type="domain" description="DOT1" evidence="2">
    <location>
        <begin position="1"/>
        <end position="76"/>
    </location>
</feature>
<keyword evidence="4" id="KW-1185">Reference proteome</keyword>
<dbReference type="EC" id="2.1.1.360" evidence="1"/>
<keyword evidence="1" id="KW-0949">S-adenosyl-L-methionine</keyword>
<organism evidence="3 4">
    <name type="scientific">Armillaria gallica</name>
    <name type="common">Bulbous honey fungus</name>
    <name type="synonym">Armillaria bulbosa</name>
    <dbReference type="NCBI Taxonomy" id="47427"/>
    <lineage>
        <taxon>Eukaryota</taxon>
        <taxon>Fungi</taxon>
        <taxon>Dikarya</taxon>
        <taxon>Basidiomycota</taxon>
        <taxon>Agaricomycotina</taxon>
        <taxon>Agaricomycetes</taxon>
        <taxon>Agaricomycetidae</taxon>
        <taxon>Agaricales</taxon>
        <taxon>Marasmiineae</taxon>
        <taxon>Physalacriaceae</taxon>
        <taxon>Armillaria</taxon>
    </lineage>
</organism>
<comment type="miscellaneous">
    <text evidence="1">In contrast to other lysine histone methyltransferases, it does not contain a SET domain, suggesting the existence of another mechanism for methylation of lysine residues of histones.</text>
</comment>